<proteinExistence type="predicted"/>
<dbReference type="AlphaFoldDB" id="A0A165DY73"/>
<organism evidence="1 2">
    <name type="scientific">Exidia glandulosa HHB12029</name>
    <dbReference type="NCBI Taxonomy" id="1314781"/>
    <lineage>
        <taxon>Eukaryota</taxon>
        <taxon>Fungi</taxon>
        <taxon>Dikarya</taxon>
        <taxon>Basidiomycota</taxon>
        <taxon>Agaricomycotina</taxon>
        <taxon>Agaricomycetes</taxon>
        <taxon>Auriculariales</taxon>
        <taxon>Exidiaceae</taxon>
        <taxon>Exidia</taxon>
    </lineage>
</organism>
<dbReference type="EMBL" id="KV426181">
    <property type="protein sequence ID" value="KZV85641.1"/>
    <property type="molecule type" value="Genomic_DNA"/>
</dbReference>
<evidence type="ECO:0000313" key="1">
    <source>
        <dbReference type="EMBL" id="KZV85641.1"/>
    </source>
</evidence>
<dbReference type="InParanoid" id="A0A165DY73"/>
<dbReference type="OrthoDB" id="341421at2759"/>
<accession>A0A165DY73</accession>
<protein>
    <submittedName>
        <fullName evidence="1">Uncharacterized protein</fullName>
    </submittedName>
</protein>
<dbReference type="Proteomes" id="UP000077266">
    <property type="component" value="Unassembled WGS sequence"/>
</dbReference>
<gene>
    <name evidence="1" type="ORF">EXIGLDRAFT_775370</name>
</gene>
<keyword evidence="2" id="KW-1185">Reference proteome</keyword>
<reference evidence="1 2" key="1">
    <citation type="journal article" date="2016" name="Mol. Biol. Evol.">
        <title>Comparative Genomics of Early-Diverging Mushroom-Forming Fungi Provides Insights into the Origins of Lignocellulose Decay Capabilities.</title>
        <authorList>
            <person name="Nagy L.G."/>
            <person name="Riley R."/>
            <person name="Tritt A."/>
            <person name="Adam C."/>
            <person name="Daum C."/>
            <person name="Floudas D."/>
            <person name="Sun H."/>
            <person name="Yadav J.S."/>
            <person name="Pangilinan J."/>
            <person name="Larsson K.H."/>
            <person name="Matsuura K."/>
            <person name="Barry K."/>
            <person name="Labutti K."/>
            <person name="Kuo R."/>
            <person name="Ohm R.A."/>
            <person name="Bhattacharya S.S."/>
            <person name="Shirouzu T."/>
            <person name="Yoshinaga Y."/>
            <person name="Martin F.M."/>
            <person name="Grigoriev I.V."/>
            <person name="Hibbett D.S."/>
        </authorList>
    </citation>
    <scope>NUCLEOTIDE SEQUENCE [LARGE SCALE GENOMIC DNA]</scope>
    <source>
        <strain evidence="1 2">HHB12029</strain>
    </source>
</reference>
<evidence type="ECO:0000313" key="2">
    <source>
        <dbReference type="Proteomes" id="UP000077266"/>
    </source>
</evidence>
<name>A0A165DY73_EXIGL</name>
<sequence>MIFLYRAVAPDDLVAIKISEDDTLIALLPAFLQQEECDILHMATLLFLLAICSTRDGHFDKHIAPVFSTVVPTVVDLLGRQPRSNAVTELCLDVIRAWAVSCSHGLSRIPLLDTLARAIGLVDAVDRHVFSQLLHELPEMLEYACHMDPQLASSVHGFPSVRKLQSFFVCCLRSDSASDRLAALRGLVRTTKPLSATTWDSDAVTRTPSDLIHHCPVTTDACLETDANGFCMLRERFYSAMRRFCTHKNFHELARDIFHVVVREPVVVSFKASATRHFFDNQGPREAGLPYDSWADTLRICVREWRKAGPHQEDPAYTAVPHILEAWDCVLDDRLSDAFNIVLPKTNPGTSLDFWYFYILSCSSRRDDITSAFSVLSGMRDTMRLEQLRTSALYREAVFNTADRAMQYLMTEQLGLTAVNWPVYAGLVILAKASAREYRRVAPIDGRHLVAAVDISIICDLLLTGSLIQSRDIEDMKVRCSLAWNIYRQS</sequence>